<dbReference type="GO" id="GO:0016747">
    <property type="term" value="F:acyltransferase activity, transferring groups other than amino-acyl groups"/>
    <property type="evidence" value="ECO:0007669"/>
    <property type="project" value="InterPro"/>
</dbReference>
<evidence type="ECO:0000313" key="3">
    <source>
        <dbReference type="Proteomes" id="UP000274515"/>
    </source>
</evidence>
<keyword evidence="3" id="KW-1185">Reference proteome</keyword>
<dbReference type="EMBL" id="RSAA01000007">
    <property type="protein sequence ID" value="RRO18153.1"/>
    <property type="molecule type" value="Genomic_DNA"/>
</dbReference>
<dbReference type="RefSeq" id="WP_125089506.1">
    <property type="nucleotide sequence ID" value="NZ_RSAA01000007.1"/>
</dbReference>
<feature type="domain" description="N-acetyltransferase" evidence="1">
    <location>
        <begin position="6"/>
        <end position="177"/>
    </location>
</feature>
<dbReference type="OrthoDB" id="3533156at2"/>
<accession>A0A3R8P7P9</accession>
<gene>
    <name evidence="2" type="ORF">EIL87_07845</name>
</gene>
<dbReference type="Gene3D" id="3.40.630.30">
    <property type="match status" value="1"/>
</dbReference>
<comment type="caution">
    <text evidence="2">The sequence shown here is derived from an EMBL/GenBank/DDBJ whole genome shotgun (WGS) entry which is preliminary data.</text>
</comment>
<dbReference type="InterPro" id="IPR016181">
    <property type="entry name" value="Acyl_CoA_acyltransferase"/>
</dbReference>
<dbReference type="PANTHER" id="PTHR43792:SF16">
    <property type="entry name" value="N-ACETYLTRANSFERASE DOMAIN-CONTAINING PROTEIN"/>
    <property type="match status" value="1"/>
</dbReference>
<reference evidence="2 3" key="1">
    <citation type="submission" date="2018-11" db="EMBL/GenBank/DDBJ databases">
        <title>Saccharopolyspora rhizosphaerae sp. nov., an actinomycete isolated from rhizosphere soil in Thailand.</title>
        <authorList>
            <person name="Intra B."/>
            <person name="Euanorasetr J."/>
            <person name="Take A."/>
            <person name="Inahashi Y."/>
            <person name="Mori M."/>
            <person name="Panbangred W."/>
            <person name="Matsumoto A."/>
        </authorList>
    </citation>
    <scope>NUCLEOTIDE SEQUENCE [LARGE SCALE GENOMIC DNA]</scope>
    <source>
        <strain evidence="2 3">H219</strain>
    </source>
</reference>
<dbReference type="InterPro" id="IPR000182">
    <property type="entry name" value="GNAT_dom"/>
</dbReference>
<dbReference type="InterPro" id="IPR051531">
    <property type="entry name" value="N-acetyltransferase"/>
</dbReference>
<dbReference type="Proteomes" id="UP000274515">
    <property type="component" value="Unassembled WGS sequence"/>
</dbReference>
<evidence type="ECO:0000313" key="2">
    <source>
        <dbReference type="EMBL" id="RRO18153.1"/>
    </source>
</evidence>
<proteinExistence type="predicted"/>
<name>A0A3R8P7P9_9PSEU</name>
<dbReference type="PROSITE" id="PS51186">
    <property type="entry name" value="GNAT"/>
    <property type="match status" value="1"/>
</dbReference>
<organism evidence="2 3">
    <name type="scientific">Saccharopolyspora rhizosphaerae</name>
    <dbReference type="NCBI Taxonomy" id="2492662"/>
    <lineage>
        <taxon>Bacteria</taxon>
        <taxon>Bacillati</taxon>
        <taxon>Actinomycetota</taxon>
        <taxon>Actinomycetes</taxon>
        <taxon>Pseudonocardiales</taxon>
        <taxon>Pseudonocardiaceae</taxon>
        <taxon>Saccharopolyspora</taxon>
    </lineage>
</organism>
<dbReference type="Pfam" id="PF13302">
    <property type="entry name" value="Acetyltransf_3"/>
    <property type="match status" value="1"/>
</dbReference>
<dbReference type="SUPFAM" id="SSF55729">
    <property type="entry name" value="Acyl-CoA N-acyltransferases (Nat)"/>
    <property type="match status" value="1"/>
</dbReference>
<dbReference type="PANTHER" id="PTHR43792">
    <property type="entry name" value="GNAT FAMILY, PUTATIVE (AFU_ORTHOLOGUE AFUA_3G00765)-RELATED-RELATED"/>
    <property type="match status" value="1"/>
</dbReference>
<sequence>METERMVLREITEADAGEIFRLNNDPEVMRFINGGRPTTFDEVWTRTLPMYLGRYACFGGHGNWAAVDSRSGEFLGMFKFHPDTPDEPDVFELGYRLHRRVWGRGLATEGAAALVRKGFTDLGLRRVWAQTMTVNTGSRRVMEKAGLRYVRTFFTTWPEGPVEGSKHGDVEYALTQQQWRDEDVTTGPGA</sequence>
<protein>
    <submittedName>
        <fullName evidence="2">N-acetyltransferase</fullName>
    </submittedName>
</protein>
<evidence type="ECO:0000259" key="1">
    <source>
        <dbReference type="PROSITE" id="PS51186"/>
    </source>
</evidence>
<dbReference type="AlphaFoldDB" id="A0A3R8P7P9"/>
<keyword evidence="2" id="KW-0808">Transferase</keyword>